<comment type="subcellular location">
    <subcellularLocation>
        <location evidence="1">Cell envelope</location>
    </subcellularLocation>
</comment>
<comment type="caution">
    <text evidence="5">The sequence shown here is derived from an EMBL/GenBank/DDBJ whole genome shotgun (WGS) entry which is preliminary data.</text>
</comment>
<name>A0A840CHD4_9BACT</name>
<dbReference type="EMBL" id="JACIEP010000004">
    <property type="protein sequence ID" value="MBB4035417.1"/>
    <property type="molecule type" value="Genomic_DNA"/>
</dbReference>
<feature type="domain" description="Heparinase II N-terminal" evidence="4">
    <location>
        <begin position="29"/>
        <end position="171"/>
    </location>
</feature>
<dbReference type="Gene3D" id="1.50.10.100">
    <property type="entry name" value="Chondroitin AC/alginate lyase"/>
    <property type="match status" value="1"/>
</dbReference>
<dbReference type="InterPro" id="IPR032518">
    <property type="entry name" value="HepII_N"/>
</dbReference>
<evidence type="ECO:0000256" key="2">
    <source>
        <dbReference type="SAM" id="SignalP"/>
    </source>
</evidence>
<accession>A0A840CHD4</accession>
<dbReference type="SUPFAM" id="SSF48230">
    <property type="entry name" value="Chondroitin AC/alginate lyase"/>
    <property type="match status" value="1"/>
</dbReference>
<keyword evidence="2" id="KW-0732">Signal</keyword>
<dbReference type="InterPro" id="IPR008929">
    <property type="entry name" value="Chondroitin_lyas"/>
</dbReference>
<dbReference type="PANTHER" id="PTHR38045:SF1">
    <property type="entry name" value="HEPARINASE II_III-LIKE PROTEIN"/>
    <property type="match status" value="1"/>
</dbReference>
<dbReference type="Gene3D" id="2.70.98.70">
    <property type="match status" value="1"/>
</dbReference>
<dbReference type="AlphaFoldDB" id="A0A840CHD4"/>
<dbReference type="InterPro" id="IPR012480">
    <property type="entry name" value="Hepar_II_III_C"/>
</dbReference>
<dbReference type="GO" id="GO:0016829">
    <property type="term" value="F:lyase activity"/>
    <property type="evidence" value="ECO:0007669"/>
    <property type="project" value="InterPro"/>
</dbReference>
<protein>
    <recommendedName>
        <fullName evidence="7">Heparinase II/III-like protein</fullName>
    </recommendedName>
</protein>
<evidence type="ECO:0000259" key="4">
    <source>
        <dbReference type="Pfam" id="PF16332"/>
    </source>
</evidence>
<evidence type="ECO:0000313" key="5">
    <source>
        <dbReference type="EMBL" id="MBB4035417.1"/>
    </source>
</evidence>
<dbReference type="PANTHER" id="PTHR38045">
    <property type="entry name" value="CHROMOSOME 1, WHOLE GENOME SHOTGUN SEQUENCE"/>
    <property type="match status" value="1"/>
</dbReference>
<keyword evidence="6" id="KW-1185">Reference proteome</keyword>
<feature type="chain" id="PRO_5032670062" description="Heparinase II/III-like protein" evidence="2">
    <location>
        <begin position="24"/>
        <end position="640"/>
    </location>
</feature>
<dbReference type="GO" id="GO:0030313">
    <property type="term" value="C:cell envelope"/>
    <property type="evidence" value="ECO:0007669"/>
    <property type="project" value="UniProtKB-SubCell"/>
</dbReference>
<reference evidence="5 6" key="1">
    <citation type="submission" date="2020-08" db="EMBL/GenBank/DDBJ databases">
        <title>Genomic Encyclopedia of Type Strains, Phase IV (KMG-IV): sequencing the most valuable type-strain genomes for metagenomic binning, comparative biology and taxonomic classification.</title>
        <authorList>
            <person name="Goeker M."/>
        </authorList>
    </citation>
    <scope>NUCLEOTIDE SEQUENCE [LARGE SCALE GENOMIC DNA]</scope>
    <source>
        <strain evidence="5 6">DSM 104969</strain>
    </source>
</reference>
<feature type="domain" description="Heparinase II/III-like C-terminal" evidence="3">
    <location>
        <begin position="401"/>
        <end position="561"/>
    </location>
</feature>
<dbReference type="Pfam" id="PF07940">
    <property type="entry name" value="Hepar_II_III_C"/>
    <property type="match status" value="1"/>
</dbReference>
<evidence type="ECO:0000313" key="6">
    <source>
        <dbReference type="Proteomes" id="UP000555103"/>
    </source>
</evidence>
<gene>
    <name evidence="5" type="ORF">GGR21_001310</name>
</gene>
<organism evidence="5 6">
    <name type="scientific">Dysgonomonas hofstadii</name>
    <dbReference type="NCBI Taxonomy" id="637886"/>
    <lineage>
        <taxon>Bacteria</taxon>
        <taxon>Pseudomonadati</taxon>
        <taxon>Bacteroidota</taxon>
        <taxon>Bacteroidia</taxon>
        <taxon>Bacteroidales</taxon>
        <taxon>Dysgonomonadaceae</taxon>
        <taxon>Dysgonomonas</taxon>
    </lineage>
</organism>
<dbReference type="RefSeq" id="WP_183306360.1">
    <property type="nucleotide sequence ID" value="NZ_JACIEP010000004.1"/>
</dbReference>
<dbReference type="Proteomes" id="UP000555103">
    <property type="component" value="Unassembled WGS sequence"/>
</dbReference>
<feature type="signal peptide" evidence="2">
    <location>
        <begin position="1"/>
        <end position="23"/>
    </location>
</feature>
<evidence type="ECO:0000259" key="3">
    <source>
        <dbReference type="Pfam" id="PF07940"/>
    </source>
</evidence>
<evidence type="ECO:0008006" key="7">
    <source>
        <dbReference type="Google" id="ProtNLM"/>
    </source>
</evidence>
<dbReference type="Pfam" id="PF16332">
    <property type="entry name" value="DUF4962"/>
    <property type="match status" value="1"/>
</dbReference>
<evidence type="ECO:0000256" key="1">
    <source>
        <dbReference type="ARBA" id="ARBA00004196"/>
    </source>
</evidence>
<proteinExistence type="predicted"/>
<sequence>MIKWKSTMILVAFATLYSLNILADDPVYHFKQTHPRLMLSKAAEKEIMKKTVSNEFLKRVHNEIISSSEKYIKEPVVEYEPIADLFLSVSRKALSRIYFLSYSYRMTGDKRYADRAKQEMMHVCTFDNWQPSHFLGVAEMTLALSIGYDWLYNELSDAEKKIILDSIIKKGLDESMPETATDEQHYKWLKKKNNWNAVCNTGMAFGAIVTYELNPERSRQIIQRSVELVSEVALQEYLPDGNYPEGYTYWSYGTAFTLMFINTLENLYGTSFGMTDNQGFMLTPNYILQMSTQNMGCFAYSDCGLDRTLSFPMFWFASRLNNQSLLWGEWERLMTMKNRGYNENRIFNVRFLPSVMLWASENTFENMERPSQRLYVGQGTTPIAIMRNHWGGNDELFVGLKGGMSSTNHGHIDIGSFVMYRGINQWAADLGIQNYYSIDKYGINMGDRSQYSKRWDVLRLSKDVHNIMTFNGNNQLVTQKAYINKFGDYKNFVYAATDLSLVESNSIKKHLRGVAIVNDKYVVVRDEIENNNNLTDSRWAMLTSANVKITGSNTAELHMNGEKLNIKVEGRNVIMGTWSTEPRFGFDEANPGTVMVGFTTTLEPGEKAEINVYLIPEAASHEKISPMPPIETWDGTSFFH</sequence>